<dbReference type="GO" id="GO:0044718">
    <property type="term" value="P:siderophore transmembrane transport"/>
    <property type="evidence" value="ECO:0007669"/>
    <property type="project" value="TreeGrafter"/>
</dbReference>
<evidence type="ECO:0000256" key="7">
    <source>
        <dbReference type="ARBA" id="ARBA00023237"/>
    </source>
</evidence>
<keyword evidence="2 8" id="KW-0813">Transport</keyword>
<dbReference type="GO" id="GO:0015344">
    <property type="term" value="F:siderophore uptake transmembrane transporter activity"/>
    <property type="evidence" value="ECO:0007669"/>
    <property type="project" value="TreeGrafter"/>
</dbReference>
<dbReference type="Gene3D" id="2.40.170.20">
    <property type="entry name" value="TonB-dependent receptor, beta-barrel domain"/>
    <property type="match status" value="1"/>
</dbReference>
<comment type="subcellular location">
    <subcellularLocation>
        <location evidence="1 8">Cell outer membrane</location>
        <topology evidence="1 8">Multi-pass membrane protein</topology>
    </subcellularLocation>
</comment>
<keyword evidence="11" id="KW-1185">Reference proteome</keyword>
<proteinExistence type="inferred from homology"/>
<evidence type="ECO:0000256" key="4">
    <source>
        <dbReference type="ARBA" id="ARBA00022692"/>
    </source>
</evidence>
<protein>
    <submittedName>
        <fullName evidence="10">TonB-dependent receptor</fullName>
    </submittedName>
</protein>
<evidence type="ECO:0000259" key="9">
    <source>
        <dbReference type="Pfam" id="PF07715"/>
    </source>
</evidence>
<evidence type="ECO:0000256" key="6">
    <source>
        <dbReference type="ARBA" id="ARBA00023136"/>
    </source>
</evidence>
<dbReference type="GO" id="GO:0009279">
    <property type="term" value="C:cell outer membrane"/>
    <property type="evidence" value="ECO:0007669"/>
    <property type="project" value="UniProtKB-SubCell"/>
</dbReference>
<accession>A0A916YKE1</accession>
<dbReference type="InterPro" id="IPR037066">
    <property type="entry name" value="Plug_dom_sf"/>
</dbReference>
<name>A0A916YKE1_9BACT</name>
<comment type="similarity">
    <text evidence="8">Belongs to the TonB-dependent receptor family.</text>
</comment>
<reference evidence="10" key="2">
    <citation type="submission" date="2020-09" db="EMBL/GenBank/DDBJ databases">
        <authorList>
            <person name="Sun Q."/>
            <person name="Zhou Y."/>
        </authorList>
    </citation>
    <scope>NUCLEOTIDE SEQUENCE</scope>
    <source>
        <strain evidence="10">CGMCC 1.15958</strain>
    </source>
</reference>
<organism evidence="10 11">
    <name type="scientific">Emticicia aquatilis</name>
    <dbReference type="NCBI Taxonomy" id="1537369"/>
    <lineage>
        <taxon>Bacteria</taxon>
        <taxon>Pseudomonadati</taxon>
        <taxon>Bacteroidota</taxon>
        <taxon>Cytophagia</taxon>
        <taxon>Cytophagales</taxon>
        <taxon>Leadbetterellaceae</taxon>
        <taxon>Emticicia</taxon>
    </lineage>
</organism>
<keyword evidence="5" id="KW-0732">Signal</keyword>
<sequence length="662" mass="74514">MLLLGWGLGISVGAFSQQNLSTDCKDCQQLSEVQVFGFSPEKFMAGLKVQKIDSINLARFQYQNLSEFLQFQAPIALKSYGSGQLTTISFRGTSANHTAVLWNGLNINSPTVGLSDLSTIPLMGFDQMAIQYGSSASCVGSDAVGGSILLSSVPNWNNKGINAIIGGQYGSFRSGNLNAGTRFNKSFKMGSLSGKTLFYGGNIRNFNGKISPVDAVRTDKNGREYPIEPSETTQKGFVQDLYFRFNTNKPSSYRLIYLNAWLTDNKLTIQPNIVDFREITQTQAYRIITGTQLDNTSVKLGFIRDILDYGKGDFQNPSHASTDRYIIRTEHDFISHKTAAKQNGPTVRTGGEFVHYATRVDGYGPAIIHENRGDAYALIRKGFDFNGKTNKLITTLNLRQAFSSRYKAPFTPAFGLNFNLFTNKISQLDFLGNIARSYRLPTLNERYWKVLGNPTIQPENGFNKEIGFDYKQLHGQYYKSSISINAFHNLIDNWTYWNPEKNYRVENLQQVLSKGLEINSSLKYNDFQQQRSAGLILAYSLTHASQQKVYDVYSQDLIGKQLIYVPRHAISGSIYYGQKLWNISLQGSFNSTRYFTFDHSGQPFPPYFIINTTFTHKIKIMSQDANLIFQANNLTNTVYPNVKRNAMPGINFQLAAVFNFHQ</sequence>
<evidence type="ECO:0000313" key="11">
    <source>
        <dbReference type="Proteomes" id="UP000609064"/>
    </source>
</evidence>
<dbReference type="InterPro" id="IPR036942">
    <property type="entry name" value="Beta-barrel_TonB_sf"/>
</dbReference>
<evidence type="ECO:0000256" key="8">
    <source>
        <dbReference type="PROSITE-ProRule" id="PRU01360"/>
    </source>
</evidence>
<evidence type="ECO:0000313" key="10">
    <source>
        <dbReference type="EMBL" id="GGD49141.1"/>
    </source>
</evidence>
<dbReference type="Pfam" id="PF07715">
    <property type="entry name" value="Plug"/>
    <property type="match status" value="1"/>
</dbReference>
<keyword evidence="4 8" id="KW-0812">Transmembrane</keyword>
<dbReference type="InterPro" id="IPR012910">
    <property type="entry name" value="Plug_dom"/>
</dbReference>
<dbReference type="PANTHER" id="PTHR30069:SF29">
    <property type="entry name" value="HEMOGLOBIN AND HEMOGLOBIN-HAPTOGLOBIN-BINDING PROTEIN 1-RELATED"/>
    <property type="match status" value="1"/>
</dbReference>
<keyword evidence="6 8" id="KW-0472">Membrane</keyword>
<feature type="domain" description="TonB-dependent receptor plug" evidence="9">
    <location>
        <begin position="48"/>
        <end position="146"/>
    </location>
</feature>
<dbReference type="InterPro" id="IPR039426">
    <property type="entry name" value="TonB-dep_rcpt-like"/>
</dbReference>
<keyword evidence="7 8" id="KW-0998">Cell outer membrane</keyword>
<keyword evidence="10" id="KW-0675">Receptor</keyword>
<dbReference type="PROSITE" id="PS52016">
    <property type="entry name" value="TONB_DEPENDENT_REC_3"/>
    <property type="match status" value="1"/>
</dbReference>
<dbReference type="EMBL" id="BMKK01000002">
    <property type="protein sequence ID" value="GGD49141.1"/>
    <property type="molecule type" value="Genomic_DNA"/>
</dbReference>
<evidence type="ECO:0000256" key="3">
    <source>
        <dbReference type="ARBA" id="ARBA00022452"/>
    </source>
</evidence>
<evidence type="ECO:0000256" key="2">
    <source>
        <dbReference type="ARBA" id="ARBA00022448"/>
    </source>
</evidence>
<comment type="caution">
    <text evidence="10">The sequence shown here is derived from an EMBL/GenBank/DDBJ whole genome shotgun (WGS) entry which is preliminary data.</text>
</comment>
<dbReference type="Proteomes" id="UP000609064">
    <property type="component" value="Unassembled WGS sequence"/>
</dbReference>
<evidence type="ECO:0000256" key="1">
    <source>
        <dbReference type="ARBA" id="ARBA00004571"/>
    </source>
</evidence>
<reference evidence="10" key="1">
    <citation type="journal article" date="2014" name="Int. J. Syst. Evol. Microbiol.">
        <title>Complete genome sequence of Corynebacterium casei LMG S-19264T (=DSM 44701T), isolated from a smear-ripened cheese.</title>
        <authorList>
            <consortium name="US DOE Joint Genome Institute (JGI-PGF)"/>
            <person name="Walter F."/>
            <person name="Albersmeier A."/>
            <person name="Kalinowski J."/>
            <person name="Ruckert C."/>
        </authorList>
    </citation>
    <scope>NUCLEOTIDE SEQUENCE</scope>
    <source>
        <strain evidence="10">CGMCC 1.15958</strain>
    </source>
</reference>
<dbReference type="PANTHER" id="PTHR30069">
    <property type="entry name" value="TONB-DEPENDENT OUTER MEMBRANE RECEPTOR"/>
    <property type="match status" value="1"/>
</dbReference>
<keyword evidence="3 8" id="KW-1134">Transmembrane beta strand</keyword>
<dbReference type="SUPFAM" id="SSF56935">
    <property type="entry name" value="Porins"/>
    <property type="match status" value="1"/>
</dbReference>
<gene>
    <name evidence="10" type="ORF">GCM10011514_11650</name>
</gene>
<evidence type="ECO:0000256" key="5">
    <source>
        <dbReference type="ARBA" id="ARBA00022729"/>
    </source>
</evidence>
<dbReference type="AlphaFoldDB" id="A0A916YKE1"/>
<dbReference type="Gene3D" id="2.170.130.10">
    <property type="entry name" value="TonB-dependent receptor, plug domain"/>
    <property type="match status" value="1"/>
</dbReference>